<evidence type="ECO:0000256" key="1">
    <source>
        <dbReference type="ARBA" id="ARBA00004651"/>
    </source>
</evidence>
<keyword evidence="10" id="KW-1185">Reference proteome</keyword>
<dbReference type="GO" id="GO:0055085">
    <property type="term" value="P:transmembrane transport"/>
    <property type="evidence" value="ECO:0007669"/>
    <property type="project" value="InterPro"/>
</dbReference>
<evidence type="ECO:0000256" key="4">
    <source>
        <dbReference type="ARBA" id="ARBA00022692"/>
    </source>
</evidence>
<dbReference type="PROSITE" id="PS50928">
    <property type="entry name" value="ABC_TM1"/>
    <property type="match status" value="1"/>
</dbReference>
<dbReference type="CDD" id="cd06261">
    <property type="entry name" value="TM_PBP2"/>
    <property type="match status" value="1"/>
</dbReference>
<evidence type="ECO:0000256" key="5">
    <source>
        <dbReference type="ARBA" id="ARBA00022989"/>
    </source>
</evidence>
<dbReference type="InterPro" id="IPR051393">
    <property type="entry name" value="ABC_transporter_permease"/>
</dbReference>
<evidence type="ECO:0000256" key="6">
    <source>
        <dbReference type="ARBA" id="ARBA00023136"/>
    </source>
</evidence>
<dbReference type="PANTHER" id="PTHR30193">
    <property type="entry name" value="ABC TRANSPORTER PERMEASE PROTEIN"/>
    <property type="match status" value="1"/>
</dbReference>
<feature type="transmembrane region" description="Helical" evidence="7">
    <location>
        <begin position="217"/>
        <end position="239"/>
    </location>
</feature>
<dbReference type="GO" id="GO:0005886">
    <property type="term" value="C:plasma membrane"/>
    <property type="evidence" value="ECO:0007669"/>
    <property type="project" value="UniProtKB-SubCell"/>
</dbReference>
<gene>
    <name evidence="9" type="ORF">E1269_26180</name>
</gene>
<dbReference type="OrthoDB" id="4053402at2"/>
<feature type="transmembrane region" description="Helical" evidence="7">
    <location>
        <begin position="284"/>
        <end position="303"/>
    </location>
</feature>
<evidence type="ECO:0000256" key="3">
    <source>
        <dbReference type="ARBA" id="ARBA00022475"/>
    </source>
</evidence>
<dbReference type="InterPro" id="IPR000515">
    <property type="entry name" value="MetI-like"/>
</dbReference>
<evidence type="ECO:0000313" key="10">
    <source>
        <dbReference type="Proteomes" id="UP000294739"/>
    </source>
</evidence>
<feature type="transmembrane region" description="Helical" evidence="7">
    <location>
        <begin position="172"/>
        <end position="196"/>
    </location>
</feature>
<keyword evidence="4 7" id="KW-0812">Transmembrane</keyword>
<comment type="caution">
    <text evidence="9">The sequence shown here is derived from an EMBL/GenBank/DDBJ whole genome shotgun (WGS) entry which is preliminary data.</text>
</comment>
<keyword evidence="3" id="KW-1003">Cell membrane</keyword>
<dbReference type="InterPro" id="IPR035906">
    <property type="entry name" value="MetI-like_sf"/>
</dbReference>
<evidence type="ECO:0000313" key="9">
    <source>
        <dbReference type="EMBL" id="TDE00203.1"/>
    </source>
</evidence>
<feature type="transmembrane region" description="Helical" evidence="7">
    <location>
        <begin position="27"/>
        <end position="54"/>
    </location>
</feature>
<feature type="domain" description="ABC transmembrane type-1" evidence="8">
    <location>
        <begin position="87"/>
        <end position="300"/>
    </location>
</feature>
<feature type="transmembrane region" description="Helical" evidence="7">
    <location>
        <begin position="124"/>
        <end position="142"/>
    </location>
</feature>
<protein>
    <submittedName>
        <fullName evidence="9">Sugar ABC transporter permease</fullName>
    </submittedName>
</protein>
<evidence type="ECO:0000259" key="8">
    <source>
        <dbReference type="PROSITE" id="PS50928"/>
    </source>
</evidence>
<keyword evidence="5 7" id="KW-1133">Transmembrane helix</keyword>
<dbReference type="Proteomes" id="UP000294739">
    <property type="component" value="Unassembled WGS sequence"/>
</dbReference>
<comment type="subcellular location">
    <subcellularLocation>
        <location evidence="1 7">Cell membrane</location>
        <topology evidence="1 7">Multi-pass membrane protein</topology>
    </subcellularLocation>
</comment>
<dbReference type="SUPFAM" id="SSF161098">
    <property type="entry name" value="MetI-like"/>
    <property type="match status" value="1"/>
</dbReference>
<keyword evidence="2 7" id="KW-0813">Transport</keyword>
<sequence>MTAAAQERTQDTTGRVGVKRRRYRDNVWGYVLLLPWLLGFVLLTVGPMLASLVLSFTDFDLLSAPNWVGLENYVRMLTDDDRFTKSLQVTTTYVLLGVPLELAFALLVAIVLNRGLRGLDFYRSAFYLPSLLGGSVAIAVLWRQVFGRDGLVNDVLSVFGIEGPSWISDPSYSLFTLVVLNVWQFGAPMVIFLAGLRGIPDELYEAAAVDGAGVLRRFWSITIPLLTPIIFFNLVLRLINSFQAFTPAFIISGGTGGPTDSTLFYTLYLYQEGFAYFRMGYASALAWILLLIIAAVTAVNFALSKYWVNYDR</sequence>
<proteinExistence type="inferred from homology"/>
<dbReference type="Pfam" id="PF00528">
    <property type="entry name" value="BPD_transp_1"/>
    <property type="match status" value="1"/>
</dbReference>
<accession>A0A4R5CRE0</accession>
<feature type="transmembrane region" description="Helical" evidence="7">
    <location>
        <begin position="93"/>
        <end position="112"/>
    </location>
</feature>
<dbReference type="RefSeq" id="WP_131900138.1">
    <property type="nucleotide sequence ID" value="NZ_SMKZ01000053.1"/>
</dbReference>
<dbReference type="InParanoid" id="A0A4R5CRE0"/>
<keyword evidence="6 7" id="KW-0472">Membrane</keyword>
<evidence type="ECO:0000256" key="7">
    <source>
        <dbReference type="RuleBase" id="RU363032"/>
    </source>
</evidence>
<comment type="similarity">
    <text evidence="7">Belongs to the binding-protein-dependent transport system permease family.</text>
</comment>
<reference evidence="9 10" key="1">
    <citation type="submission" date="2019-03" db="EMBL/GenBank/DDBJ databases">
        <title>Draft genome sequences of novel Actinobacteria.</title>
        <authorList>
            <person name="Sahin N."/>
            <person name="Ay H."/>
            <person name="Saygin H."/>
        </authorList>
    </citation>
    <scope>NUCLEOTIDE SEQUENCE [LARGE SCALE GENOMIC DNA]</scope>
    <source>
        <strain evidence="9 10">5K138</strain>
    </source>
</reference>
<dbReference type="Gene3D" id="1.10.3720.10">
    <property type="entry name" value="MetI-like"/>
    <property type="match status" value="1"/>
</dbReference>
<evidence type="ECO:0000256" key="2">
    <source>
        <dbReference type="ARBA" id="ARBA00022448"/>
    </source>
</evidence>
<organism evidence="9 10">
    <name type="scientific">Jiangella asiatica</name>
    <dbReference type="NCBI Taxonomy" id="2530372"/>
    <lineage>
        <taxon>Bacteria</taxon>
        <taxon>Bacillati</taxon>
        <taxon>Actinomycetota</taxon>
        <taxon>Actinomycetes</taxon>
        <taxon>Jiangellales</taxon>
        <taxon>Jiangellaceae</taxon>
        <taxon>Jiangella</taxon>
    </lineage>
</organism>
<dbReference type="PANTHER" id="PTHR30193:SF1">
    <property type="entry name" value="ABC TRANSPORTER PERMEASE PROTEIN YESP-RELATED"/>
    <property type="match status" value="1"/>
</dbReference>
<dbReference type="EMBL" id="SMKZ01000053">
    <property type="protein sequence ID" value="TDE00203.1"/>
    <property type="molecule type" value="Genomic_DNA"/>
</dbReference>
<name>A0A4R5CRE0_9ACTN</name>
<dbReference type="AlphaFoldDB" id="A0A4R5CRE0"/>